<dbReference type="STRING" id="1754190.A0A1Y2ALX2"/>
<feature type="transmembrane region" description="Helical" evidence="6">
    <location>
        <begin position="500"/>
        <end position="522"/>
    </location>
</feature>
<dbReference type="Proteomes" id="UP000193920">
    <property type="component" value="Unassembled WGS sequence"/>
</dbReference>
<evidence type="ECO:0000256" key="6">
    <source>
        <dbReference type="SAM" id="Phobius"/>
    </source>
</evidence>
<keyword evidence="4 6" id="KW-1133">Transmembrane helix</keyword>
<dbReference type="CDD" id="cd13132">
    <property type="entry name" value="MATE_eukaryotic"/>
    <property type="match status" value="1"/>
</dbReference>
<dbReference type="GO" id="GO:1990961">
    <property type="term" value="P:xenobiotic detoxification by transmembrane export across the plasma membrane"/>
    <property type="evidence" value="ECO:0007669"/>
    <property type="project" value="InterPro"/>
</dbReference>
<dbReference type="PANTHER" id="PTHR11206">
    <property type="entry name" value="MULTIDRUG RESISTANCE PROTEIN"/>
    <property type="match status" value="1"/>
</dbReference>
<dbReference type="NCBIfam" id="TIGR00797">
    <property type="entry name" value="matE"/>
    <property type="match status" value="1"/>
</dbReference>
<feature type="transmembrane region" description="Helical" evidence="6">
    <location>
        <begin position="236"/>
        <end position="253"/>
    </location>
</feature>
<dbReference type="GO" id="GO:0042910">
    <property type="term" value="F:xenobiotic transmembrane transporter activity"/>
    <property type="evidence" value="ECO:0007669"/>
    <property type="project" value="InterPro"/>
</dbReference>
<dbReference type="OrthoDB" id="2126698at2759"/>
<feature type="transmembrane region" description="Helical" evidence="6">
    <location>
        <begin position="265"/>
        <end position="287"/>
    </location>
</feature>
<gene>
    <name evidence="7" type="ORF">LY90DRAFT_706820</name>
</gene>
<dbReference type="GO" id="GO:0015297">
    <property type="term" value="F:antiporter activity"/>
    <property type="evidence" value="ECO:0007669"/>
    <property type="project" value="InterPro"/>
</dbReference>
<feature type="transmembrane region" description="Helical" evidence="6">
    <location>
        <begin position="299"/>
        <end position="323"/>
    </location>
</feature>
<evidence type="ECO:0000256" key="3">
    <source>
        <dbReference type="ARBA" id="ARBA00022692"/>
    </source>
</evidence>
<feature type="transmembrane region" description="Helical" evidence="6">
    <location>
        <begin position="197"/>
        <end position="216"/>
    </location>
</feature>
<dbReference type="Pfam" id="PF01554">
    <property type="entry name" value="MatE"/>
    <property type="match status" value="2"/>
</dbReference>
<dbReference type="InterPro" id="IPR045069">
    <property type="entry name" value="MATE_euk"/>
</dbReference>
<organism evidence="7 8">
    <name type="scientific">Neocallimastix californiae</name>
    <dbReference type="NCBI Taxonomy" id="1754190"/>
    <lineage>
        <taxon>Eukaryota</taxon>
        <taxon>Fungi</taxon>
        <taxon>Fungi incertae sedis</taxon>
        <taxon>Chytridiomycota</taxon>
        <taxon>Chytridiomycota incertae sedis</taxon>
        <taxon>Neocallimastigomycetes</taxon>
        <taxon>Neocallimastigales</taxon>
        <taxon>Neocallimastigaceae</taxon>
        <taxon>Neocallimastix</taxon>
    </lineage>
</organism>
<protein>
    <submittedName>
        <fullName evidence="7">MATE efflux family protein</fullName>
    </submittedName>
</protein>
<evidence type="ECO:0000256" key="5">
    <source>
        <dbReference type="ARBA" id="ARBA00023136"/>
    </source>
</evidence>
<evidence type="ECO:0000256" key="1">
    <source>
        <dbReference type="ARBA" id="ARBA00004141"/>
    </source>
</evidence>
<evidence type="ECO:0000313" key="8">
    <source>
        <dbReference type="Proteomes" id="UP000193920"/>
    </source>
</evidence>
<accession>A0A1Y2ALX2</accession>
<evidence type="ECO:0000256" key="4">
    <source>
        <dbReference type="ARBA" id="ARBA00022989"/>
    </source>
</evidence>
<dbReference type="InterPro" id="IPR002528">
    <property type="entry name" value="MATE_fam"/>
</dbReference>
<reference evidence="7 8" key="1">
    <citation type="submission" date="2016-08" db="EMBL/GenBank/DDBJ databases">
        <title>A Parts List for Fungal Cellulosomes Revealed by Comparative Genomics.</title>
        <authorList>
            <consortium name="DOE Joint Genome Institute"/>
            <person name="Haitjema C.H."/>
            <person name="Gilmore S.P."/>
            <person name="Henske J.K."/>
            <person name="Solomon K.V."/>
            <person name="De Groot R."/>
            <person name="Kuo A."/>
            <person name="Mondo S.J."/>
            <person name="Salamov A.A."/>
            <person name="Labutti K."/>
            <person name="Zhao Z."/>
            <person name="Chiniquy J."/>
            <person name="Barry K."/>
            <person name="Brewer H.M."/>
            <person name="Purvine S.O."/>
            <person name="Wright A.T."/>
            <person name="Boxma B."/>
            <person name="Van Alen T."/>
            <person name="Hackstein J.H."/>
            <person name="Baker S.E."/>
            <person name="Grigoriev I.V."/>
            <person name="O'Malley M.A."/>
        </authorList>
    </citation>
    <scope>NUCLEOTIDE SEQUENCE [LARGE SCALE GENOMIC DNA]</scope>
    <source>
        <strain evidence="7 8">G1</strain>
    </source>
</reference>
<dbReference type="EMBL" id="MCOG01000232">
    <property type="protein sequence ID" value="ORY23579.1"/>
    <property type="molecule type" value="Genomic_DNA"/>
</dbReference>
<keyword evidence="8" id="KW-1185">Reference proteome</keyword>
<evidence type="ECO:0000256" key="2">
    <source>
        <dbReference type="ARBA" id="ARBA00010199"/>
    </source>
</evidence>
<dbReference type="AlphaFoldDB" id="A0A1Y2ALX2"/>
<name>A0A1Y2ALX2_9FUNG</name>
<feature type="transmembrane region" description="Helical" evidence="6">
    <location>
        <begin position="528"/>
        <end position="548"/>
    </location>
</feature>
<sequence length="566" mass="63660">MIKDYGTIPPNISTSTLNFQPDYFKRMSHHSPFGGSSSYYYFQMAGLYPSSVRKAGVKTNNCYTVVKGNYENGLNIPLLIHSNELQYEQENDNNDNDDIENVSKMRKLYKSEFKVLSKYSIPIIFSEILRNTLLMMPILFIGHRTAFELAAITLGSTYCNVTGWCLLIGMDSALDTLCSQAYAAANTLEEKKIVGEILQRGFVILMTICIFIVGLWQFTEPILLLCQQDPDISELAGVFSRFSCLGLIPYVVFECEKKLLQIQGIMYVPTFIIASALPINAFLHYYFIFSKWSPLPDEIAYIGSPFSTAITFSYMSIIGLLYIKYVNGKECWGGLDLKCIFNFKKWIEFLKLGFPGAIMVCNEWWAYEVCALLAGILGETQLAVQSIFSSITNYSYNIPMGLSMATTLRLGYHLGEKSSKKAIATTRISIFMAFCFGLVNSLVLLIFRHQLPKIFTNSEKVIKECSNILIIGAFYQLSDGLATIGTGILKGSGHQKNGALINFVAYWIIGLPLGILLCFVFNLDLNGIWIGMALALFSVMVLEFITIYRIDWSKEVEATIERISKN</sequence>
<feature type="transmembrane region" description="Helical" evidence="6">
    <location>
        <begin position="467"/>
        <end position="488"/>
    </location>
</feature>
<comment type="similarity">
    <text evidence="2">Belongs to the multi antimicrobial extrusion (MATE) (TC 2.A.66.1) family.</text>
</comment>
<feature type="transmembrane region" description="Helical" evidence="6">
    <location>
        <begin position="428"/>
        <end position="447"/>
    </location>
</feature>
<comment type="subcellular location">
    <subcellularLocation>
        <location evidence="1">Membrane</location>
        <topology evidence="1">Multi-pass membrane protein</topology>
    </subcellularLocation>
</comment>
<proteinExistence type="inferred from homology"/>
<comment type="caution">
    <text evidence="7">The sequence shown here is derived from an EMBL/GenBank/DDBJ whole genome shotgun (WGS) entry which is preliminary data.</text>
</comment>
<evidence type="ECO:0000313" key="7">
    <source>
        <dbReference type="EMBL" id="ORY23579.1"/>
    </source>
</evidence>
<keyword evidence="3 6" id="KW-0812">Transmembrane</keyword>
<dbReference type="GO" id="GO:0016020">
    <property type="term" value="C:membrane"/>
    <property type="evidence" value="ECO:0007669"/>
    <property type="project" value="UniProtKB-SubCell"/>
</dbReference>
<keyword evidence="5 6" id="KW-0472">Membrane</keyword>